<reference evidence="5" key="1">
    <citation type="journal article" date="2019" name="Int. J. Syst. Evol. Microbiol.">
        <title>The Global Catalogue of Microorganisms (GCM) 10K type strain sequencing project: providing services to taxonomists for standard genome sequencing and annotation.</title>
        <authorList>
            <consortium name="The Broad Institute Genomics Platform"/>
            <consortium name="The Broad Institute Genome Sequencing Center for Infectious Disease"/>
            <person name="Wu L."/>
            <person name="Ma J."/>
        </authorList>
    </citation>
    <scope>NUCLEOTIDE SEQUENCE [LARGE SCALE GENOMIC DNA]</scope>
    <source>
        <strain evidence="5">JCM 14969</strain>
    </source>
</reference>
<keyword evidence="1" id="KW-0521">NADP</keyword>
<feature type="domain" description="Alcohol dehydrogenase-like C-terminal" evidence="3">
    <location>
        <begin position="38"/>
        <end position="152"/>
    </location>
</feature>
<dbReference type="Gene3D" id="3.90.180.10">
    <property type="entry name" value="Medium-chain alcohol dehydrogenases, catalytic domain"/>
    <property type="match status" value="1"/>
</dbReference>
<protein>
    <recommendedName>
        <fullName evidence="3">Alcohol dehydrogenase-like C-terminal domain-containing protein</fullName>
    </recommendedName>
</protein>
<dbReference type="PANTHER" id="PTHR43981:SF2">
    <property type="entry name" value="ENOYL-[ACYL-CARRIER-PROTEIN] REDUCTASE, MITOCHONDRIAL"/>
    <property type="match status" value="1"/>
</dbReference>
<accession>A0ABP4P9D6</accession>
<comment type="caution">
    <text evidence="4">The sequence shown here is derived from an EMBL/GenBank/DDBJ whole genome shotgun (WGS) entry which is preliminary data.</text>
</comment>
<dbReference type="InterPro" id="IPR051034">
    <property type="entry name" value="Mito_Enoyl-ACP_Reductase"/>
</dbReference>
<dbReference type="PANTHER" id="PTHR43981">
    <property type="entry name" value="ENOYL-[ACYL-CARRIER-PROTEIN] REDUCTASE, MITOCHONDRIAL"/>
    <property type="match status" value="1"/>
</dbReference>
<evidence type="ECO:0000313" key="4">
    <source>
        <dbReference type="EMBL" id="GAA1575068.1"/>
    </source>
</evidence>
<evidence type="ECO:0000313" key="5">
    <source>
        <dbReference type="Proteomes" id="UP001500393"/>
    </source>
</evidence>
<name>A0ABP4P9D6_9ACTN</name>
<dbReference type="Proteomes" id="UP001500393">
    <property type="component" value="Unassembled WGS sequence"/>
</dbReference>
<evidence type="ECO:0000259" key="3">
    <source>
        <dbReference type="Pfam" id="PF00107"/>
    </source>
</evidence>
<dbReference type="SUPFAM" id="SSF51735">
    <property type="entry name" value="NAD(P)-binding Rossmann-fold domains"/>
    <property type="match status" value="1"/>
</dbReference>
<dbReference type="InterPro" id="IPR013149">
    <property type="entry name" value="ADH-like_C"/>
</dbReference>
<keyword evidence="5" id="KW-1185">Reference proteome</keyword>
<evidence type="ECO:0000256" key="2">
    <source>
        <dbReference type="ARBA" id="ARBA00023002"/>
    </source>
</evidence>
<evidence type="ECO:0000256" key="1">
    <source>
        <dbReference type="ARBA" id="ARBA00022857"/>
    </source>
</evidence>
<dbReference type="Pfam" id="PF00107">
    <property type="entry name" value="ADH_zinc_N"/>
    <property type="match status" value="1"/>
</dbReference>
<proteinExistence type="predicted"/>
<dbReference type="InterPro" id="IPR036291">
    <property type="entry name" value="NAD(P)-bd_dom_sf"/>
</dbReference>
<gene>
    <name evidence="4" type="ORF">GCM10009789_30650</name>
</gene>
<dbReference type="Gene3D" id="3.40.50.720">
    <property type="entry name" value="NAD(P)-binding Rossmann-like Domain"/>
    <property type="match status" value="1"/>
</dbReference>
<keyword evidence="2" id="KW-0560">Oxidoreductase</keyword>
<sequence length="211" mass="22542">MEQVEQVGVNPLTAHLALTKYVDLKPGDWVGQNLGNSAVGQYVIALAKRAGVKTLSVVRREEAAEQLRAAGADLVVVDGNDLAERIKAALGQQQLKLVLDGTGDATTGALAQALEFEGTVVSYSSVTGQPARVGLADTIYRQVAVRGLWIPNWLPNAPAGGDREHLRRAGRTVADGTLQGRVEATYPVAEYRKALDHARQPGRSGKILFRP</sequence>
<organism evidence="4 5">
    <name type="scientific">Kribbella sancticallisti</name>
    <dbReference type="NCBI Taxonomy" id="460087"/>
    <lineage>
        <taxon>Bacteria</taxon>
        <taxon>Bacillati</taxon>
        <taxon>Actinomycetota</taxon>
        <taxon>Actinomycetes</taxon>
        <taxon>Propionibacteriales</taxon>
        <taxon>Kribbellaceae</taxon>
        <taxon>Kribbella</taxon>
    </lineage>
</organism>
<dbReference type="RefSeq" id="WP_344214208.1">
    <property type="nucleotide sequence ID" value="NZ_BAAAOS010000019.1"/>
</dbReference>
<dbReference type="EMBL" id="BAAAOS010000019">
    <property type="protein sequence ID" value="GAA1575068.1"/>
    <property type="molecule type" value="Genomic_DNA"/>
</dbReference>